<evidence type="ECO:0000313" key="4">
    <source>
        <dbReference type="EMBL" id="WZK89921.1"/>
    </source>
</evidence>
<keyword evidence="1 4" id="KW-0808">Transferase</keyword>
<dbReference type="InterPro" id="IPR050210">
    <property type="entry name" value="tRNA_Adenine-N(6)_MTase"/>
</dbReference>
<dbReference type="RefSeq" id="WP_406648404.1">
    <property type="nucleotide sequence ID" value="NZ_CP123584.1"/>
</dbReference>
<reference evidence="4 5" key="1">
    <citation type="submission" date="2023-04" db="EMBL/GenBank/DDBJ databases">
        <title>Complete genome sequence of Alisedimentitalea scapharcae.</title>
        <authorList>
            <person name="Rong J.-C."/>
            <person name="Yi M.-L."/>
            <person name="Zhao Q."/>
        </authorList>
    </citation>
    <scope>NUCLEOTIDE SEQUENCE [LARGE SCALE GENOMIC DNA]</scope>
    <source>
        <strain evidence="4 5">KCTC 42119</strain>
    </source>
</reference>
<accession>A0ABZ2XUZ5</accession>
<keyword evidence="1 4" id="KW-0489">Methyltransferase</keyword>
<dbReference type="GO" id="GO:0008168">
    <property type="term" value="F:methyltransferase activity"/>
    <property type="evidence" value="ECO:0007669"/>
    <property type="project" value="UniProtKB-KW"/>
</dbReference>
<gene>
    <name evidence="4" type="ORF">QEZ52_05075</name>
</gene>
<dbReference type="CDD" id="cd02440">
    <property type="entry name" value="AdoMet_MTases"/>
    <property type="match status" value="1"/>
</dbReference>
<evidence type="ECO:0000313" key="5">
    <source>
        <dbReference type="Proteomes" id="UP001623232"/>
    </source>
</evidence>
<keyword evidence="2" id="KW-0949">S-adenosyl-L-methionine</keyword>
<protein>
    <submittedName>
        <fullName evidence="4">Methyltransferase</fullName>
    </submittedName>
</protein>
<dbReference type="Proteomes" id="UP001623232">
    <property type="component" value="Chromosome"/>
</dbReference>
<dbReference type="SUPFAM" id="SSF53335">
    <property type="entry name" value="S-adenosyl-L-methionine-dependent methyltransferases"/>
    <property type="match status" value="1"/>
</dbReference>
<evidence type="ECO:0000256" key="1">
    <source>
        <dbReference type="ARBA" id="ARBA00022603"/>
    </source>
</evidence>
<dbReference type="GO" id="GO:0032259">
    <property type="term" value="P:methylation"/>
    <property type="evidence" value="ECO:0007669"/>
    <property type="project" value="UniProtKB-KW"/>
</dbReference>
<evidence type="ECO:0000256" key="2">
    <source>
        <dbReference type="ARBA" id="ARBA00022691"/>
    </source>
</evidence>
<evidence type="ECO:0000259" key="3">
    <source>
        <dbReference type="Pfam" id="PF05175"/>
    </source>
</evidence>
<dbReference type="InterPro" id="IPR029063">
    <property type="entry name" value="SAM-dependent_MTases_sf"/>
</dbReference>
<dbReference type="Pfam" id="PF05175">
    <property type="entry name" value="MTS"/>
    <property type="match status" value="1"/>
</dbReference>
<dbReference type="PANTHER" id="PTHR47739:SF1">
    <property type="entry name" value="TRNA1(VAL) (ADENINE(37)-N6)-METHYLTRANSFERASE"/>
    <property type="match status" value="1"/>
</dbReference>
<dbReference type="InterPro" id="IPR007848">
    <property type="entry name" value="Small_mtfrase_dom"/>
</dbReference>
<dbReference type="EMBL" id="CP123584">
    <property type="protein sequence ID" value="WZK89921.1"/>
    <property type="molecule type" value="Genomic_DNA"/>
</dbReference>
<feature type="domain" description="Methyltransferase small" evidence="3">
    <location>
        <begin position="36"/>
        <end position="169"/>
    </location>
</feature>
<organism evidence="4 5">
    <name type="scientific">Aliisedimentitalea scapharcae</name>
    <dbReference type="NCBI Taxonomy" id="1524259"/>
    <lineage>
        <taxon>Bacteria</taxon>
        <taxon>Pseudomonadati</taxon>
        <taxon>Pseudomonadota</taxon>
        <taxon>Alphaproteobacteria</taxon>
        <taxon>Rhodobacterales</taxon>
        <taxon>Roseobacteraceae</taxon>
        <taxon>Aliisedimentitalea</taxon>
    </lineage>
</organism>
<name>A0ABZ2XUZ5_9RHOB</name>
<keyword evidence="5" id="KW-1185">Reference proteome</keyword>
<proteinExistence type="predicted"/>
<sequence length="255" mass="27508">MTGFSADDLTCDRFLGGKIQLLQPRRGYRAGVDPVLLAAAIPARSGQRVLELGCGAGQGLLCLAARVGGIVLAGVELQSAYADLARRNGVENGVSLEIVTADLSGLPDEIRQQQFHHVMANPPYYRKGAHSSATDAGRATALGEETALEAWIETAARRLLPKGYLHMIQRADRLPDMLAGCDGRLGSIEVLPLAARIGRAPDLIILRARKEGRAPFRLHAPVILHTGTHHDRDEDHYRPEIAAILRSGAALDWPK</sequence>
<dbReference type="Gene3D" id="3.40.50.150">
    <property type="entry name" value="Vaccinia Virus protein VP39"/>
    <property type="match status" value="1"/>
</dbReference>
<dbReference type="PANTHER" id="PTHR47739">
    <property type="entry name" value="TRNA1(VAL) (ADENINE(37)-N6)-METHYLTRANSFERASE"/>
    <property type="match status" value="1"/>
</dbReference>